<dbReference type="PROSITE" id="PS50089">
    <property type="entry name" value="ZF_RING_2"/>
    <property type="match status" value="1"/>
</dbReference>
<dbReference type="Proteomes" id="UP000444721">
    <property type="component" value="Unassembled WGS sequence"/>
</dbReference>
<sequence length="1527" mass="174789">MRETQHLIVETESGSFHIISSLSRRRDTQIITIERYTGQLLYTGQPNVDLFSTPQDALKFLAKDKKNIKSVTKCHAIIGYTVIGTCGYLFICTKVSLDLLLPPSHHVYTVRETETITIPLQYPHKITRAEVKNCELMAEFQLKGLHFYCETYDLTRPFPSTHSPQDYTEEFCWNTHLTESFRKIRMRSWCCVLLQGVARSSGPIQCKETDEAILTRGQNLFQGQQGSDEFSMTTTSQNTSSSNRNNGGDNFGSINLAIICRKSCLNPGTRYNARGLNDKSSPGNEYESEQIMWRVYNGTIMFSTFVWRRGTVPIHWRSEINNAVQDANIVISDRPYENIDVYYKRIVERYHNLPITIINLLRAKEVHSEEGNLTYHFRESLKVVKKLMAIDQLEMIEFDWHTIHKQEGVDKGVKRLWELISPKLRAAGVTTGIMRVSSHGTVVDMKLWKKQNGIFRVNCADSLDRTNLICFFNSIQVIAEQCRQLGVSLCDPSGDFTESWKSLNYTLQQVRDQFDPVLLLKLAEIYVNVGDVCATLYTNTVAMHTSPMREFAQHLGAAPNNTKLIVERRIQNVLKDKIRQQQYEMFLGLNLAKYFPSHIVNTKYGEIRYISHYPTFIFKSVPKEIEYNITEERALIRSGFSHQWICPRDFDFIEVQIYLPFYCRVTELALTIKHGLNDATSPSKMDVFVGTHIDDCLMGFQELNIPRCEDGTKLLYTLPPQISGIPENSSLYDFEGSDASSKMRVVRIIFYGIPPCSCMTIGQIQLFGTIDTLLNPAQSPKEFYLELLRASSQNEVEQVLSNLEKQQQEVSKRKAEEIKELEKQVEKEEETERNEVSFSDMVKDGTAVEFTHDENSLSEIHSASQHNFDETTNSSVMNNSNSNLMALDDTSSEVKILGNDNELSRTFDTIFDDYFEQKNVPTNADNLETFLQTSKTTAADHDRLRDKLIEMINNQDESLRELRNDKTRSLEKYLKFIQTKVPTPTSEMTFTDALELELARLKLYVTASERDNLLIQHGYKIDKFDPNQYIYSRDSKVEKSIRKSLERSNCYLCKTSIKLRKSSCRYCRHAFCKNCMSKTKTDIIEYNWKSSNVCMECFSNIQKQKEMIHEIQEHIKIETGKSKLATKNISRLFTELYPPISQSRKMMKKHAKETLCSEFPGSGILSTVETAPKSPPIESILFPPDILPLEYWYAPPSIDSVTIIIVLQSYVKLSRMVLLVDQLGYSNEDAPIFDIAIAERLPSFKSITSWKLSASKPNDMLEFNFSDHMTALTSQNEQKYEPMCRLVRMTVKLPSLETSQELSSESTISSSKATTMELSESSLAITNTQNESILQNGATSTLRNSTTLRKTRFLHLGRILIYGKVINDETNLHKSEIPLLNSQQQATMDEILRSKPTIQRVQLKAESKYVKENNCLDLILSPEGGYVVSGFRINLTHTPDSIHSQVKHIRVSFLFGEDDKATEGATSQLVVEKITVPKVESGTSLIYEFNKTYDMNVKLVRFEFLSTYGCHVNDISLPQIFLFANSV</sequence>
<organism evidence="10 11">
    <name type="scientific">Naegleria fowleri</name>
    <name type="common">Brain eating amoeba</name>
    <dbReference type="NCBI Taxonomy" id="5763"/>
    <lineage>
        <taxon>Eukaryota</taxon>
        <taxon>Discoba</taxon>
        <taxon>Heterolobosea</taxon>
        <taxon>Tetramitia</taxon>
        <taxon>Eutetramitia</taxon>
        <taxon>Vahlkampfiidae</taxon>
        <taxon>Naegleria</taxon>
    </lineage>
</organism>
<dbReference type="VEuPathDB" id="AmoebaDB:FDP41_009838"/>
<dbReference type="InterPro" id="IPR057553">
    <property type="entry name" value="SAC9_GBDL_2nd"/>
</dbReference>
<gene>
    <name evidence="10" type="ORF">FDP41_009838</name>
</gene>
<feature type="domain" description="FYVE-type" evidence="8">
    <location>
        <begin position="1044"/>
        <end position="1102"/>
    </location>
</feature>
<protein>
    <recommendedName>
        <fullName evidence="12">SAC domain-containing protein</fullName>
    </recommendedName>
</protein>
<accession>A0A6A5BBW4</accession>
<dbReference type="SMART" id="SM00064">
    <property type="entry name" value="FYVE"/>
    <property type="match status" value="1"/>
</dbReference>
<dbReference type="Pfam" id="PF02383">
    <property type="entry name" value="Syja_N"/>
    <property type="match status" value="1"/>
</dbReference>
<dbReference type="Pfam" id="PF24790">
    <property type="entry name" value="SAC9_GBDL_1st"/>
    <property type="match status" value="1"/>
</dbReference>
<evidence type="ECO:0000256" key="5">
    <source>
        <dbReference type="SAM" id="Coils"/>
    </source>
</evidence>
<keyword evidence="2 4" id="KW-0863">Zinc-finger</keyword>
<dbReference type="InterPro" id="IPR002013">
    <property type="entry name" value="SAC_dom"/>
</dbReference>
<dbReference type="InterPro" id="IPR057555">
    <property type="entry name" value="SAC9_GBDL_1st"/>
</dbReference>
<dbReference type="OMA" id="VRCRIVW"/>
<dbReference type="PROSITE" id="PS00518">
    <property type="entry name" value="ZF_RING_1"/>
    <property type="match status" value="1"/>
</dbReference>
<dbReference type="Pfam" id="PF24789">
    <property type="entry name" value="SAC9_GBDL_2nd"/>
    <property type="match status" value="1"/>
</dbReference>
<evidence type="ECO:0000256" key="1">
    <source>
        <dbReference type="ARBA" id="ARBA00022723"/>
    </source>
</evidence>
<comment type="caution">
    <text evidence="10">The sequence shown here is derived from an EMBL/GenBank/DDBJ whole genome shotgun (WGS) entry which is preliminary data.</text>
</comment>
<feature type="region of interest" description="Disordered" evidence="6">
    <location>
        <begin position="224"/>
        <end position="247"/>
    </location>
</feature>
<name>A0A6A5BBW4_NAEFO</name>
<dbReference type="InterPro" id="IPR017455">
    <property type="entry name" value="Znf_FYVE-rel"/>
</dbReference>
<reference evidence="10 11" key="1">
    <citation type="journal article" date="2019" name="Sci. Rep.">
        <title>Nanopore sequencing improves the draft genome of the human pathogenic amoeba Naegleria fowleri.</title>
        <authorList>
            <person name="Liechti N."/>
            <person name="Schurch N."/>
            <person name="Bruggmann R."/>
            <person name="Wittwer M."/>
        </authorList>
    </citation>
    <scope>NUCLEOTIDE SEQUENCE [LARGE SCALE GENOMIC DNA]</scope>
    <source>
        <strain evidence="10 11">ATCC 30894</strain>
    </source>
</reference>
<keyword evidence="11" id="KW-1185">Reference proteome</keyword>
<dbReference type="EMBL" id="VFQX01000074">
    <property type="protein sequence ID" value="KAF0971615.1"/>
    <property type="molecule type" value="Genomic_DNA"/>
</dbReference>
<evidence type="ECO:0000256" key="4">
    <source>
        <dbReference type="PROSITE-ProRule" id="PRU00175"/>
    </source>
</evidence>
<dbReference type="PANTHER" id="PTHR46817">
    <property type="entry name" value="PHOSPHOINOSITIDE PHOSPHATASE SAC9-RELATED"/>
    <property type="match status" value="1"/>
</dbReference>
<feature type="compositionally biased region" description="Low complexity" evidence="6">
    <location>
        <begin position="233"/>
        <end position="246"/>
    </location>
</feature>
<evidence type="ECO:0000313" key="11">
    <source>
        <dbReference type="Proteomes" id="UP000444721"/>
    </source>
</evidence>
<dbReference type="GO" id="GO:0008270">
    <property type="term" value="F:zinc ion binding"/>
    <property type="evidence" value="ECO:0007669"/>
    <property type="project" value="UniProtKB-KW"/>
</dbReference>
<evidence type="ECO:0000256" key="3">
    <source>
        <dbReference type="ARBA" id="ARBA00022833"/>
    </source>
</evidence>
<dbReference type="CDD" id="cd00065">
    <property type="entry name" value="FYVE_like_SF"/>
    <property type="match status" value="1"/>
</dbReference>
<evidence type="ECO:0000259" key="8">
    <source>
        <dbReference type="PROSITE" id="PS50178"/>
    </source>
</evidence>
<dbReference type="InterPro" id="IPR001841">
    <property type="entry name" value="Znf_RING"/>
</dbReference>
<evidence type="ECO:0000256" key="2">
    <source>
        <dbReference type="ARBA" id="ARBA00022771"/>
    </source>
</evidence>
<evidence type="ECO:0008006" key="12">
    <source>
        <dbReference type="Google" id="ProtNLM"/>
    </source>
</evidence>
<dbReference type="GeneID" id="68117053"/>
<dbReference type="VEuPathDB" id="AmoebaDB:NF0129110"/>
<dbReference type="VEuPathDB" id="AmoebaDB:NfTy_080570"/>
<dbReference type="InterPro" id="IPR000306">
    <property type="entry name" value="Znf_FYVE"/>
</dbReference>
<feature type="coiled-coil region" evidence="5">
    <location>
        <begin position="789"/>
        <end position="835"/>
    </location>
</feature>
<evidence type="ECO:0000259" key="9">
    <source>
        <dbReference type="PROSITE" id="PS50275"/>
    </source>
</evidence>
<feature type="domain" description="SAC" evidence="9">
    <location>
        <begin position="137"/>
        <end position="539"/>
    </location>
</feature>
<dbReference type="OrthoDB" id="10250912at2759"/>
<dbReference type="InterPro" id="IPR013083">
    <property type="entry name" value="Znf_RING/FYVE/PHD"/>
</dbReference>
<dbReference type="RefSeq" id="XP_044556331.1">
    <property type="nucleotide sequence ID" value="XM_044713839.1"/>
</dbReference>
<dbReference type="InterPro" id="IPR017907">
    <property type="entry name" value="Znf_RING_CS"/>
</dbReference>
<dbReference type="PANTHER" id="PTHR46817:SF1">
    <property type="entry name" value="SAC DOMAIN-CONTAINING PROTEIN"/>
    <property type="match status" value="1"/>
</dbReference>
<keyword evidence="5" id="KW-0175">Coiled coil</keyword>
<proteinExistence type="predicted"/>
<dbReference type="InterPro" id="IPR011011">
    <property type="entry name" value="Znf_FYVE_PHD"/>
</dbReference>
<keyword evidence="1" id="KW-0479">Metal-binding</keyword>
<evidence type="ECO:0000259" key="7">
    <source>
        <dbReference type="PROSITE" id="PS50089"/>
    </source>
</evidence>
<dbReference type="SUPFAM" id="SSF57903">
    <property type="entry name" value="FYVE/PHD zinc finger"/>
    <property type="match status" value="1"/>
</dbReference>
<keyword evidence="3" id="KW-0862">Zinc</keyword>
<evidence type="ECO:0000256" key="6">
    <source>
        <dbReference type="SAM" id="MobiDB-lite"/>
    </source>
</evidence>
<dbReference type="GO" id="GO:0016791">
    <property type="term" value="F:phosphatase activity"/>
    <property type="evidence" value="ECO:0007669"/>
    <property type="project" value="InterPro"/>
</dbReference>
<dbReference type="PROSITE" id="PS50178">
    <property type="entry name" value="ZF_FYVE"/>
    <property type="match status" value="1"/>
</dbReference>
<dbReference type="Gene3D" id="3.30.40.10">
    <property type="entry name" value="Zinc/RING finger domain, C3HC4 (zinc finger)"/>
    <property type="match status" value="1"/>
</dbReference>
<evidence type="ECO:0000313" key="10">
    <source>
        <dbReference type="EMBL" id="KAF0971615.1"/>
    </source>
</evidence>
<dbReference type="PROSITE" id="PS50275">
    <property type="entry name" value="SAC"/>
    <property type="match status" value="1"/>
</dbReference>
<feature type="domain" description="RING-type" evidence="7">
    <location>
        <begin position="1050"/>
        <end position="1097"/>
    </location>
</feature>